<evidence type="ECO:0000256" key="4">
    <source>
        <dbReference type="ARBA" id="ARBA00023239"/>
    </source>
</evidence>
<feature type="modified residue" description="N6-(pyridoxal phosphate)lysine" evidence="6">
    <location>
        <position position="198"/>
    </location>
</feature>
<evidence type="ECO:0000256" key="5">
    <source>
        <dbReference type="ARBA" id="ARBA00047517"/>
    </source>
</evidence>
<dbReference type="GO" id="GO:0019346">
    <property type="term" value="P:transsulfuration"/>
    <property type="evidence" value="ECO:0007669"/>
    <property type="project" value="InterPro"/>
</dbReference>
<comment type="caution">
    <text evidence="8">The sequence shown here is derived from an EMBL/GenBank/DDBJ whole genome shotgun (WGS) entry which is preliminary data.</text>
</comment>
<dbReference type="PANTHER" id="PTHR43500:SF1">
    <property type="entry name" value="CYSTATHIONINE BETA-LYASE-RELATED"/>
    <property type="match status" value="1"/>
</dbReference>
<dbReference type="EMBL" id="VLTJ01000011">
    <property type="protein sequence ID" value="TSH97171.1"/>
    <property type="molecule type" value="Genomic_DNA"/>
</dbReference>
<keyword evidence="4 8" id="KW-0456">Lyase</keyword>
<accession>A0A556AW50</accession>
<comment type="catalytic activity">
    <reaction evidence="5">
        <text>L,L-cystathionine + H2O = L-homocysteine + pyruvate + NH4(+)</text>
        <dbReference type="Rhea" id="RHEA:13965"/>
        <dbReference type="ChEBI" id="CHEBI:15361"/>
        <dbReference type="ChEBI" id="CHEBI:15377"/>
        <dbReference type="ChEBI" id="CHEBI:28938"/>
        <dbReference type="ChEBI" id="CHEBI:58161"/>
        <dbReference type="ChEBI" id="CHEBI:58199"/>
    </reaction>
</comment>
<evidence type="ECO:0000256" key="1">
    <source>
        <dbReference type="ARBA" id="ARBA00001933"/>
    </source>
</evidence>
<evidence type="ECO:0000313" key="9">
    <source>
        <dbReference type="Proteomes" id="UP000318405"/>
    </source>
</evidence>
<keyword evidence="9" id="KW-1185">Reference proteome</keyword>
<reference evidence="8 9" key="1">
    <citation type="submission" date="2019-07" db="EMBL/GenBank/DDBJ databases">
        <title>Qingshengfaniella alkalisoli gen. nov., sp. nov., isolated from saline soil.</title>
        <authorList>
            <person name="Xu L."/>
            <person name="Huang X.-X."/>
            <person name="Sun J.-Q."/>
        </authorList>
    </citation>
    <scope>NUCLEOTIDE SEQUENCE [LARGE SCALE GENOMIC DNA]</scope>
    <source>
        <strain evidence="8 9">DSM 27279</strain>
    </source>
</reference>
<dbReference type="NCBIfam" id="TIGR01324">
    <property type="entry name" value="cysta_beta_ly_B"/>
    <property type="match status" value="1"/>
</dbReference>
<dbReference type="PIRSF" id="PIRSF001434">
    <property type="entry name" value="CGS"/>
    <property type="match status" value="1"/>
</dbReference>
<sequence>MDRFEAVNVPVWRASSVLFDTVADVQAASAGAAAGERQASNYATTGTPTTFALAEAIAQLEAPGHAARVALAPSGLAAISTALMAYLSPGEHMLMSDSVYGPARLFAQGMLTRFGVQTTFYDPALDADALGALIRPNTRVIYLESPGSYTFEIQDVPAICAMARARGVLTMLDNAWASPVFARPFDWGVDVSLLPLTKYWSGHADVLMGAVVVREALWPALHQTVRQTGICVGGDDAWLVLRGMRTLPVRMRTHERTALAVAHWLQARPEVSRVLHPALPDHPQHALWQRDFLGASGLFSFELAESASPERIAALCDGHRHLRLGYSWGGYESLIMPANIGNLRTALPWAGGPLIRIHAGLDDPHSLIADLEAGFAAYGRTA</sequence>
<dbReference type="OrthoDB" id="9805807at2"/>
<dbReference type="AlphaFoldDB" id="A0A556AW50"/>
<evidence type="ECO:0000256" key="6">
    <source>
        <dbReference type="PIRSR" id="PIRSR001434-2"/>
    </source>
</evidence>
<dbReference type="EC" id="4.4.1.8" evidence="8"/>
<dbReference type="InterPro" id="IPR006233">
    <property type="entry name" value="Cys_b_lyase_bac"/>
</dbReference>
<evidence type="ECO:0000256" key="7">
    <source>
        <dbReference type="RuleBase" id="RU362118"/>
    </source>
</evidence>
<dbReference type="Proteomes" id="UP000318405">
    <property type="component" value="Unassembled WGS sequence"/>
</dbReference>
<dbReference type="InterPro" id="IPR015424">
    <property type="entry name" value="PyrdxlP-dep_Trfase"/>
</dbReference>
<dbReference type="PANTHER" id="PTHR43500">
    <property type="entry name" value="CYSTATHIONINE BETA-LYASE-RELATED"/>
    <property type="match status" value="1"/>
</dbReference>
<evidence type="ECO:0000313" key="8">
    <source>
        <dbReference type="EMBL" id="TSH97171.1"/>
    </source>
</evidence>
<evidence type="ECO:0000256" key="3">
    <source>
        <dbReference type="ARBA" id="ARBA00022898"/>
    </source>
</evidence>
<comment type="similarity">
    <text evidence="2 7">Belongs to the trans-sulfuration enzymes family.</text>
</comment>
<dbReference type="Pfam" id="PF01053">
    <property type="entry name" value="Cys_Met_Meta_PP"/>
    <property type="match status" value="1"/>
</dbReference>
<dbReference type="SUPFAM" id="SSF53383">
    <property type="entry name" value="PLP-dependent transferases"/>
    <property type="match status" value="1"/>
</dbReference>
<dbReference type="InterPro" id="IPR000277">
    <property type="entry name" value="Cys/Met-Metab_PyrdxlP-dep_enz"/>
</dbReference>
<dbReference type="InterPro" id="IPR015422">
    <property type="entry name" value="PyrdxlP-dep_Trfase_small"/>
</dbReference>
<dbReference type="GO" id="GO:0019450">
    <property type="term" value="P:L-cysteine catabolic process to pyruvate"/>
    <property type="evidence" value="ECO:0007669"/>
    <property type="project" value="TreeGrafter"/>
</dbReference>
<evidence type="ECO:0000256" key="2">
    <source>
        <dbReference type="ARBA" id="ARBA00009077"/>
    </source>
</evidence>
<keyword evidence="3 6" id="KW-0663">Pyridoxal phosphate</keyword>
<dbReference type="GO" id="GO:0030170">
    <property type="term" value="F:pyridoxal phosphate binding"/>
    <property type="evidence" value="ECO:0007669"/>
    <property type="project" value="InterPro"/>
</dbReference>
<gene>
    <name evidence="8" type="primary">metC</name>
    <name evidence="8" type="ORF">FOZ76_06935</name>
</gene>
<name>A0A556AW50_9BURK</name>
<dbReference type="Gene3D" id="3.90.1150.10">
    <property type="entry name" value="Aspartate Aminotransferase, domain 1"/>
    <property type="match status" value="1"/>
</dbReference>
<proteinExistence type="inferred from homology"/>
<dbReference type="GO" id="GO:0047804">
    <property type="term" value="F:cysteine-S-conjugate beta-lyase activity"/>
    <property type="evidence" value="ECO:0007669"/>
    <property type="project" value="InterPro"/>
</dbReference>
<dbReference type="InterPro" id="IPR015421">
    <property type="entry name" value="PyrdxlP-dep_Trfase_major"/>
</dbReference>
<dbReference type="FunFam" id="3.40.640.10:FF:000046">
    <property type="entry name" value="Cystathionine gamma-lyase"/>
    <property type="match status" value="1"/>
</dbReference>
<organism evidence="8 9">
    <name type="scientific">Verticiella sediminum</name>
    <dbReference type="NCBI Taxonomy" id="1247510"/>
    <lineage>
        <taxon>Bacteria</taxon>
        <taxon>Pseudomonadati</taxon>
        <taxon>Pseudomonadota</taxon>
        <taxon>Betaproteobacteria</taxon>
        <taxon>Burkholderiales</taxon>
        <taxon>Alcaligenaceae</taxon>
        <taxon>Verticiella</taxon>
    </lineage>
</organism>
<protein>
    <submittedName>
        <fullName evidence="8">Cystathionine beta-lyase</fullName>
        <ecNumber evidence="8">4.4.1.8</ecNumber>
    </submittedName>
</protein>
<dbReference type="Gene3D" id="3.40.640.10">
    <property type="entry name" value="Type I PLP-dependent aspartate aminotransferase-like (Major domain)"/>
    <property type="match status" value="1"/>
</dbReference>
<comment type="cofactor">
    <cofactor evidence="1 7">
        <name>pyridoxal 5'-phosphate</name>
        <dbReference type="ChEBI" id="CHEBI:597326"/>
    </cofactor>
</comment>